<dbReference type="Proteomes" id="UP000178930">
    <property type="component" value="Unassembled WGS sequence"/>
</dbReference>
<evidence type="ECO:0000313" key="2">
    <source>
        <dbReference type="EMBL" id="OGY43102.1"/>
    </source>
</evidence>
<comment type="caution">
    <text evidence="2">The sequence shown here is derived from an EMBL/GenBank/DDBJ whole genome shotgun (WGS) entry which is preliminary data.</text>
</comment>
<dbReference type="Gene3D" id="3.40.50.2000">
    <property type="entry name" value="Glycogen Phosphorylase B"/>
    <property type="match status" value="2"/>
</dbReference>
<feature type="domain" description="Glycosyltransferase subfamily 4-like N-terminal" evidence="1">
    <location>
        <begin position="30"/>
        <end position="197"/>
    </location>
</feature>
<dbReference type="Pfam" id="PF13439">
    <property type="entry name" value="Glyco_transf_4"/>
    <property type="match status" value="1"/>
</dbReference>
<reference evidence="2 3" key="1">
    <citation type="journal article" date="2016" name="Nat. Commun.">
        <title>Thousands of microbial genomes shed light on interconnected biogeochemical processes in an aquifer system.</title>
        <authorList>
            <person name="Anantharaman K."/>
            <person name="Brown C.T."/>
            <person name="Hug L.A."/>
            <person name="Sharon I."/>
            <person name="Castelle C.J."/>
            <person name="Probst A.J."/>
            <person name="Thomas B.C."/>
            <person name="Singh A."/>
            <person name="Wilkins M.J."/>
            <person name="Karaoz U."/>
            <person name="Brodie E.L."/>
            <person name="Williams K.H."/>
            <person name="Hubbard S.S."/>
            <person name="Banfield J.F."/>
        </authorList>
    </citation>
    <scope>NUCLEOTIDE SEQUENCE [LARGE SCALE GENOMIC DNA]</scope>
</reference>
<evidence type="ECO:0000259" key="1">
    <source>
        <dbReference type="Pfam" id="PF13439"/>
    </source>
</evidence>
<dbReference type="AlphaFoldDB" id="A0A1G1XT17"/>
<gene>
    <name evidence="2" type="ORF">A2729_05830</name>
</gene>
<protein>
    <recommendedName>
        <fullName evidence="1">Glycosyltransferase subfamily 4-like N-terminal domain-containing protein</fullName>
    </recommendedName>
</protein>
<dbReference type="EMBL" id="MHIB01000042">
    <property type="protein sequence ID" value="OGY43102.1"/>
    <property type="molecule type" value="Genomic_DNA"/>
</dbReference>
<dbReference type="STRING" id="1797532.A2729_05830"/>
<sequence>MTNNNLKVLCLSFRTPPQVRPQAILIGKMIPEWVRQGVKPIIITYREKEKWQIDLPIYKVDKFQLNRYLRRLPLIANLLEKRYFYRLFKQMEEIVKKHQINLIYSFSNPYASNIVGAKLKEKLGIKFISNFSDPWYDDPYQSFSKSEKKDIARKEKNIIQTSNRIIFNNEVAKNLVMKKYPVEWQKKAIVIPHCFDSKKYPAKLEKKKDYFILSHIGAFYQQRNPELLFSALRSVLAKEPSLKKKLRLRLVGGDLKYTNYQTKDLLSVISNFGLDEIAEILPAVSYQESLEEMKLADCLIVIDADFNLSPFFPSKVVDYAGSQTPIIGITPNNSPTAQLLRGLGCPSFNYQQENNLTGYLIKLISGQVEIKINHDYLQNFSVENTTKSLIKIFNEILTEKL</sequence>
<name>A0A1G1XT17_9BACT</name>
<accession>A0A1G1XT17</accession>
<proteinExistence type="predicted"/>
<organism evidence="2 3">
    <name type="scientific">Candidatus Buchananbacteria bacterium RIFCSPHIGHO2_01_FULL_39_14</name>
    <dbReference type="NCBI Taxonomy" id="1797532"/>
    <lineage>
        <taxon>Bacteria</taxon>
        <taxon>Candidatus Buchananiibacteriota</taxon>
    </lineage>
</organism>
<evidence type="ECO:0000313" key="3">
    <source>
        <dbReference type="Proteomes" id="UP000178930"/>
    </source>
</evidence>
<dbReference type="SUPFAM" id="SSF53756">
    <property type="entry name" value="UDP-Glycosyltransferase/glycogen phosphorylase"/>
    <property type="match status" value="1"/>
</dbReference>
<dbReference type="InterPro" id="IPR028098">
    <property type="entry name" value="Glyco_trans_4-like_N"/>
</dbReference>